<accession>B6JZ89</accession>
<name>B6JZ89_SCHJY</name>
<dbReference type="OrthoDB" id="2431475at2759"/>
<dbReference type="RefSeq" id="XP_002173150.1">
    <property type="nucleotide sequence ID" value="XM_002173114.1"/>
</dbReference>
<protein>
    <submittedName>
        <fullName evidence="2">Fungal protein</fullName>
    </submittedName>
</protein>
<feature type="compositionally biased region" description="Low complexity" evidence="1">
    <location>
        <begin position="1"/>
        <end position="19"/>
    </location>
</feature>
<feature type="region of interest" description="Disordered" evidence="1">
    <location>
        <begin position="90"/>
        <end position="163"/>
    </location>
</feature>
<proteinExistence type="predicted"/>
<sequence>MSSFSSTSSTSPSSPASSRSKLDSFVAELISKNAQEKQNEYRIRGAAAYLNKKRTPSRTDKGFLHNILQRVDSHNEYKLKQRRVRILERHKERENAVMDHSDPLRLSRPADVPYKSRRREQLSDSSCPPNHDKWVHKESGLRSHRSDRDSERHKKDKQTRRER</sequence>
<evidence type="ECO:0000313" key="3">
    <source>
        <dbReference type="Proteomes" id="UP000001744"/>
    </source>
</evidence>
<evidence type="ECO:0000313" key="2">
    <source>
        <dbReference type="EMBL" id="EEB06857.1"/>
    </source>
</evidence>
<dbReference type="HOGENOM" id="CLU_1628041_0_0_1"/>
<dbReference type="AlphaFoldDB" id="B6JZ89"/>
<evidence type="ECO:0000256" key="1">
    <source>
        <dbReference type="SAM" id="MobiDB-lite"/>
    </source>
</evidence>
<keyword evidence="3" id="KW-1185">Reference proteome</keyword>
<gene>
    <name evidence="2" type="ORF">SJAG_01915</name>
</gene>
<dbReference type="GeneID" id="7048094"/>
<dbReference type="Proteomes" id="UP000001744">
    <property type="component" value="Unassembled WGS sequence"/>
</dbReference>
<dbReference type="VEuPathDB" id="FungiDB:SJAG_01915"/>
<dbReference type="JaponicusDB" id="SJAG_01915"/>
<feature type="compositionally biased region" description="Basic and acidic residues" evidence="1">
    <location>
        <begin position="90"/>
        <end position="105"/>
    </location>
</feature>
<feature type="region of interest" description="Disordered" evidence="1">
    <location>
        <begin position="1"/>
        <end position="21"/>
    </location>
</feature>
<organism evidence="2 3">
    <name type="scientific">Schizosaccharomyces japonicus (strain yFS275 / FY16936)</name>
    <name type="common">Fission yeast</name>
    <dbReference type="NCBI Taxonomy" id="402676"/>
    <lineage>
        <taxon>Eukaryota</taxon>
        <taxon>Fungi</taxon>
        <taxon>Dikarya</taxon>
        <taxon>Ascomycota</taxon>
        <taxon>Taphrinomycotina</taxon>
        <taxon>Schizosaccharomycetes</taxon>
        <taxon>Schizosaccharomycetales</taxon>
        <taxon>Schizosaccharomycetaceae</taxon>
        <taxon>Schizosaccharomyces</taxon>
    </lineage>
</organism>
<reference evidence="2 3" key="1">
    <citation type="journal article" date="2011" name="Science">
        <title>Comparative functional genomics of the fission yeasts.</title>
        <authorList>
            <person name="Rhind N."/>
            <person name="Chen Z."/>
            <person name="Yassour M."/>
            <person name="Thompson D.A."/>
            <person name="Haas B.J."/>
            <person name="Habib N."/>
            <person name="Wapinski I."/>
            <person name="Roy S."/>
            <person name="Lin M.F."/>
            <person name="Heiman D.I."/>
            <person name="Young S.K."/>
            <person name="Furuya K."/>
            <person name="Guo Y."/>
            <person name="Pidoux A."/>
            <person name="Chen H.M."/>
            <person name="Robbertse B."/>
            <person name="Goldberg J.M."/>
            <person name="Aoki K."/>
            <person name="Bayne E.H."/>
            <person name="Berlin A.M."/>
            <person name="Desjardins C.A."/>
            <person name="Dobbs E."/>
            <person name="Dukaj L."/>
            <person name="Fan L."/>
            <person name="FitzGerald M.G."/>
            <person name="French C."/>
            <person name="Gujja S."/>
            <person name="Hansen K."/>
            <person name="Keifenheim D."/>
            <person name="Levin J.Z."/>
            <person name="Mosher R.A."/>
            <person name="Mueller C.A."/>
            <person name="Pfiffner J."/>
            <person name="Priest M."/>
            <person name="Russ C."/>
            <person name="Smialowska A."/>
            <person name="Swoboda P."/>
            <person name="Sykes S.M."/>
            <person name="Vaughn M."/>
            <person name="Vengrova S."/>
            <person name="Yoder R."/>
            <person name="Zeng Q."/>
            <person name="Allshire R."/>
            <person name="Baulcombe D."/>
            <person name="Birren B.W."/>
            <person name="Brown W."/>
            <person name="Ekwall K."/>
            <person name="Kellis M."/>
            <person name="Leatherwood J."/>
            <person name="Levin H."/>
            <person name="Margalit H."/>
            <person name="Martienssen R."/>
            <person name="Nieduszynski C.A."/>
            <person name="Spatafora J.W."/>
            <person name="Friedman N."/>
            <person name="Dalgaard J.Z."/>
            <person name="Baumann P."/>
            <person name="Niki H."/>
            <person name="Regev A."/>
            <person name="Nusbaum C."/>
        </authorList>
    </citation>
    <scope>NUCLEOTIDE SEQUENCE [LARGE SCALE GENOMIC DNA]</scope>
    <source>
        <strain evidence="3">yFS275 / FY16936</strain>
    </source>
</reference>
<dbReference type="EMBL" id="KE651168">
    <property type="protein sequence ID" value="EEB06857.1"/>
    <property type="molecule type" value="Genomic_DNA"/>
</dbReference>
<feature type="compositionally biased region" description="Basic and acidic residues" evidence="1">
    <location>
        <begin position="130"/>
        <end position="163"/>
    </location>
</feature>